<dbReference type="PANTHER" id="PTHR22870:SF408">
    <property type="entry name" value="OS09G0560450 PROTEIN"/>
    <property type="match status" value="1"/>
</dbReference>
<organism evidence="2 3">
    <name type="scientific">Archangium violaceum Cb vi76</name>
    <dbReference type="NCBI Taxonomy" id="1406225"/>
    <lineage>
        <taxon>Bacteria</taxon>
        <taxon>Pseudomonadati</taxon>
        <taxon>Myxococcota</taxon>
        <taxon>Myxococcia</taxon>
        <taxon>Myxococcales</taxon>
        <taxon>Cystobacterineae</taxon>
        <taxon>Archangiaceae</taxon>
        <taxon>Archangium</taxon>
    </lineage>
</organism>
<dbReference type="PROSITE" id="PS50012">
    <property type="entry name" value="RCC1_3"/>
    <property type="match status" value="1"/>
</dbReference>
<accession>A0A084SRI7</accession>
<evidence type="ECO:0000313" key="2">
    <source>
        <dbReference type="EMBL" id="KFA91072.1"/>
    </source>
</evidence>
<dbReference type="Pfam" id="PF00415">
    <property type="entry name" value="RCC1"/>
    <property type="match status" value="1"/>
</dbReference>
<keyword evidence="1" id="KW-0677">Repeat</keyword>
<reference evidence="2 3" key="1">
    <citation type="submission" date="2014-07" db="EMBL/GenBank/DDBJ databases">
        <title>Draft Genome Sequence of Gephyronic Acid Producer, Cystobacter violaceus Strain Cb vi76.</title>
        <authorList>
            <person name="Stevens D.C."/>
            <person name="Young J."/>
            <person name="Carmichael R."/>
            <person name="Tan J."/>
            <person name="Taylor R.E."/>
        </authorList>
    </citation>
    <scope>NUCLEOTIDE SEQUENCE [LARGE SCALE GENOMIC DNA]</scope>
    <source>
        <strain evidence="2 3">Cb vi76</strain>
    </source>
</reference>
<dbReference type="Gene3D" id="2.130.10.30">
    <property type="entry name" value="Regulator of chromosome condensation 1/beta-lactamase-inhibitor protein II"/>
    <property type="match status" value="1"/>
</dbReference>
<dbReference type="InterPro" id="IPR051210">
    <property type="entry name" value="Ub_ligase/GEF_domain"/>
</dbReference>
<feature type="non-terminal residue" evidence="2">
    <location>
        <position position="80"/>
    </location>
</feature>
<evidence type="ECO:0000313" key="3">
    <source>
        <dbReference type="Proteomes" id="UP000028547"/>
    </source>
</evidence>
<protein>
    <submittedName>
        <fullName evidence="2">RCC1 repeat-and reductase domain-containing protein</fullName>
    </submittedName>
</protein>
<name>A0A084SRI7_9BACT</name>
<dbReference type="Proteomes" id="UP000028547">
    <property type="component" value="Unassembled WGS sequence"/>
</dbReference>
<evidence type="ECO:0000256" key="1">
    <source>
        <dbReference type="ARBA" id="ARBA00022737"/>
    </source>
</evidence>
<sequence>MQGLSGVVAVAAGYGHSLAVRSDGTVWSWGYNSEGQLGDGTTNNRTTPVQVSGLSGVVSVAAGRFHALAVRSDGSVWAWG</sequence>
<comment type="caution">
    <text evidence="2">The sequence shown here is derived from an EMBL/GenBank/DDBJ whole genome shotgun (WGS) entry which is preliminary data.</text>
</comment>
<gene>
    <name evidence="2" type="ORF">Q664_24820</name>
</gene>
<proteinExistence type="predicted"/>
<dbReference type="PRINTS" id="PR00633">
    <property type="entry name" value="RCCNDNSATION"/>
</dbReference>
<dbReference type="EMBL" id="JPMI01000165">
    <property type="protein sequence ID" value="KFA91072.1"/>
    <property type="molecule type" value="Genomic_DNA"/>
</dbReference>
<dbReference type="PROSITE" id="PS00626">
    <property type="entry name" value="RCC1_2"/>
    <property type="match status" value="2"/>
</dbReference>
<dbReference type="InterPro" id="IPR000408">
    <property type="entry name" value="Reg_chr_condens"/>
</dbReference>
<dbReference type="AlphaFoldDB" id="A0A084SRI7"/>
<dbReference type="InterPro" id="IPR009091">
    <property type="entry name" value="RCC1/BLIP-II"/>
</dbReference>
<dbReference type="SUPFAM" id="SSF50985">
    <property type="entry name" value="RCC1/BLIP-II"/>
    <property type="match status" value="1"/>
</dbReference>
<dbReference type="PANTHER" id="PTHR22870">
    <property type="entry name" value="REGULATOR OF CHROMOSOME CONDENSATION"/>
    <property type="match status" value="1"/>
</dbReference>